<protein>
    <submittedName>
        <fullName evidence="2">Uncharacterized protein</fullName>
    </submittedName>
</protein>
<proteinExistence type="predicted"/>
<evidence type="ECO:0000313" key="3">
    <source>
        <dbReference type="Proteomes" id="UP000054558"/>
    </source>
</evidence>
<accession>A0A1Y1IM86</accession>
<keyword evidence="3" id="KW-1185">Reference proteome</keyword>
<sequence>MDASQIDTVAQYKRMIEHRRKKIAEAKRNSAEELKKFHMQYLENEMTGLMQFLVGSGLKEPQTLFEKVVGEASVGDGESGHQESQGEASLLLAEGRSKAHGGLRKDFLGRPSSLHLGLFMVSQDEI</sequence>
<name>A0A1Y1IM86_KLENI</name>
<dbReference type="EMBL" id="DF237848">
    <property type="protein sequence ID" value="GAQ91990.1"/>
    <property type="molecule type" value="Genomic_DNA"/>
</dbReference>
<evidence type="ECO:0000313" key="2">
    <source>
        <dbReference type="EMBL" id="GAQ91990.1"/>
    </source>
</evidence>
<dbReference type="AlphaFoldDB" id="A0A1Y1IM86"/>
<gene>
    <name evidence="2" type="ORF">KFL_008990020</name>
</gene>
<feature type="region of interest" description="Disordered" evidence="1">
    <location>
        <begin position="73"/>
        <end position="93"/>
    </location>
</feature>
<dbReference type="Proteomes" id="UP000054558">
    <property type="component" value="Unassembled WGS sequence"/>
</dbReference>
<organism evidence="2 3">
    <name type="scientific">Klebsormidium nitens</name>
    <name type="common">Green alga</name>
    <name type="synonym">Ulothrix nitens</name>
    <dbReference type="NCBI Taxonomy" id="105231"/>
    <lineage>
        <taxon>Eukaryota</taxon>
        <taxon>Viridiplantae</taxon>
        <taxon>Streptophyta</taxon>
        <taxon>Klebsormidiophyceae</taxon>
        <taxon>Klebsormidiales</taxon>
        <taxon>Klebsormidiaceae</taxon>
        <taxon>Klebsormidium</taxon>
    </lineage>
</organism>
<evidence type="ECO:0000256" key="1">
    <source>
        <dbReference type="SAM" id="MobiDB-lite"/>
    </source>
</evidence>
<reference evidence="2 3" key="1">
    <citation type="journal article" date="2014" name="Nat. Commun.">
        <title>Klebsormidium flaccidum genome reveals primary factors for plant terrestrial adaptation.</title>
        <authorList>
            <person name="Hori K."/>
            <person name="Maruyama F."/>
            <person name="Fujisawa T."/>
            <person name="Togashi T."/>
            <person name="Yamamoto N."/>
            <person name="Seo M."/>
            <person name="Sato S."/>
            <person name="Yamada T."/>
            <person name="Mori H."/>
            <person name="Tajima N."/>
            <person name="Moriyama T."/>
            <person name="Ikeuchi M."/>
            <person name="Watanabe M."/>
            <person name="Wada H."/>
            <person name="Kobayashi K."/>
            <person name="Saito M."/>
            <person name="Masuda T."/>
            <person name="Sasaki-Sekimoto Y."/>
            <person name="Mashiguchi K."/>
            <person name="Awai K."/>
            <person name="Shimojima M."/>
            <person name="Masuda S."/>
            <person name="Iwai M."/>
            <person name="Nobusawa T."/>
            <person name="Narise T."/>
            <person name="Kondo S."/>
            <person name="Saito H."/>
            <person name="Sato R."/>
            <person name="Murakawa M."/>
            <person name="Ihara Y."/>
            <person name="Oshima-Yamada Y."/>
            <person name="Ohtaka K."/>
            <person name="Satoh M."/>
            <person name="Sonobe K."/>
            <person name="Ishii M."/>
            <person name="Ohtani R."/>
            <person name="Kanamori-Sato M."/>
            <person name="Honoki R."/>
            <person name="Miyazaki D."/>
            <person name="Mochizuki H."/>
            <person name="Umetsu J."/>
            <person name="Higashi K."/>
            <person name="Shibata D."/>
            <person name="Kamiya Y."/>
            <person name="Sato N."/>
            <person name="Nakamura Y."/>
            <person name="Tabata S."/>
            <person name="Ida S."/>
            <person name="Kurokawa K."/>
            <person name="Ohta H."/>
        </authorList>
    </citation>
    <scope>NUCLEOTIDE SEQUENCE [LARGE SCALE GENOMIC DNA]</scope>
    <source>
        <strain evidence="2 3">NIES-2285</strain>
    </source>
</reference>